<evidence type="ECO:0000313" key="3">
    <source>
        <dbReference type="Proteomes" id="UP000279600"/>
    </source>
</evidence>
<dbReference type="EMBL" id="CP034549">
    <property type="protein sequence ID" value="AZQ44475.1"/>
    <property type="molecule type" value="Genomic_DNA"/>
</dbReference>
<sequence length="153" mass="17552">MKAVNRFACISCFYICLLFLATSCHDNELEQQLIGSWEVVSSEIMEKPLPETAPDENRGNPNSYFTIGDGWRFTDENDIYLSGAITSQLSPPRYFEIVGDRLHLFLRRKNEKYSSQYPPMATFKTTMDSDSTLLVQSLRSAQHENVQVTLKKQ</sequence>
<gene>
    <name evidence="2" type="ORF">EJ995_09545</name>
</gene>
<reference evidence="2 3" key="1">
    <citation type="submission" date="2018-12" db="EMBL/GenBank/DDBJ databases">
        <title>Complete genome of Nonlabens sp. MJ115.</title>
        <authorList>
            <person name="Choi H.S."/>
            <person name="Jung J."/>
        </authorList>
    </citation>
    <scope>NUCLEOTIDE SEQUENCE [LARGE SCALE GENOMIC DNA]</scope>
    <source>
        <strain evidence="2 3">MJ115</strain>
    </source>
</reference>
<protein>
    <recommendedName>
        <fullName evidence="4">Lipocalin-like domain-containing protein</fullName>
    </recommendedName>
</protein>
<evidence type="ECO:0000256" key="1">
    <source>
        <dbReference type="SAM" id="SignalP"/>
    </source>
</evidence>
<evidence type="ECO:0000313" key="2">
    <source>
        <dbReference type="EMBL" id="AZQ44475.1"/>
    </source>
</evidence>
<feature type="chain" id="PRO_5019078564" description="Lipocalin-like domain-containing protein" evidence="1">
    <location>
        <begin position="27"/>
        <end position="153"/>
    </location>
</feature>
<name>A0A3S9MYZ6_9FLAO</name>
<accession>A0A3S9MYZ6</accession>
<evidence type="ECO:0008006" key="4">
    <source>
        <dbReference type="Google" id="ProtNLM"/>
    </source>
</evidence>
<keyword evidence="3" id="KW-1185">Reference proteome</keyword>
<dbReference type="KEGG" id="noj:EJ995_09545"/>
<dbReference type="Proteomes" id="UP000279600">
    <property type="component" value="Chromosome"/>
</dbReference>
<keyword evidence="1" id="KW-0732">Signal</keyword>
<organism evidence="2 3">
    <name type="scientific">Nonlabens ponticola</name>
    <dbReference type="NCBI Taxonomy" id="2496866"/>
    <lineage>
        <taxon>Bacteria</taxon>
        <taxon>Pseudomonadati</taxon>
        <taxon>Bacteroidota</taxon>
        <taxon>Flavobacteriia</taxon>
        <taxon>Flavobacteriales</taxon>
        <taxon>Flavobacteriaceae</taxon>
        <taxon>Nonlabens</taxon>
    </lineage>
</organism>
<dbReference type="AlphaFoldDB" id="A0A3S9MYZ6"/>
<feature type="signal peptide" evidence="1">
    <location>
        <begin position="1"/>
        <end position="26"/>
    </location>
</feature>
<proteinExistence type="predicted"/>
<dbReference type="RefSeq" id="WP_126447947.1">
    <property type="nucleotide sequence ID" value="NZ_CP034549.1"/>
</dbReference>
<dbReference type="PROSITE" id="PS51257">
    <property type="entry name" value="PROKAR_LIPOPROTEIN"/>
    <property type="match status" value="1"/>
</dbReference>